<gene>
    <name evidence="2" type="ORF">ALQ39_100740</name>
</gene>
<keyword evidence="1" id="KW-0472">Membrane</keyword>
<protein>
    <submittedName>
        <fullName evidence="2">Permease</fullName>
    </submittedName>
</protein>
<evidence type="ECO:0000313" key="2">
    <source>
        <dbReference type="EMBL" id="RMO62047.1"/>
    </source>
</evidence>
<comment type="caution">
    <text evidence="2">The sequence shown here is derived from an EMBL/GenBank/DDBJ whole genome shotgun (WGS) entry which is preliminary data.</text>
</comment>
<dbReference type="Proteomes" id="UP000275613">
    <property type="component" value="Unassembled WGS sequence"/>
</dbReference>
<proteinExistence type="predicted"/>
<feature type="transmembrane region" description="Helical" evidence="1">
    <location>
        <begin position="79"/>
        <end position="100"/>
    </location>
</feature>
<evidence type="ECO:0000313" key="3">
    <source>
        <dbReference type="Proteomes" id="UP000275613"/>
    </source>
</evidence>
<evidence type="ECO:0000256" key="1">
    <source>
        <dbReference type="SAM" id="Phobius"/>
    </source>
</evidence>
<keyword evidence="1" id="KW-0812">Transmembrane</keyword>
<dbReference type="AlphaFoldDB" id="A0A3M3WWL3"/>
<name>A0A3M3WWL3_PSEA0</name>
<accession>A0A3M3WWL3</accession>
<feature type="transmembrane region" description="Helical" evidence="1">
    <location>
        <begin position="121"/>
        <end position="146"/>
    </location>
</feature>
<organism evidence="2 3">
    <name type="scientific">Pseudomonas amygdali pv. eriobotryae</name>
    <dbReference type="NCBI Taxonomy" id="129137"/>
    <lineage>
        <taxon>Bacteria</taxon>
        <taxon>Pseudomonadati</taxon>
        <taxon>Pseudomonadota</taxon>
        <taxon>Gammaproteobacteria</taxon>
        <taxon>Pseudomonadales</taxon>
        <taxon>Pseudomonadaceae</taxon>
        <taxon>Pseudomonas</taxon>
        <taxon>Pseudomonas amygdali</taxon>
    </lineage>
</organism>
<feature type="transmembrane region" description="Helical" evidence="1">
    <location>
        <begin position="53"/>
        <end position="73"/>
    </location>
</feature>
<reference evidence="2 3" key="1">
    <citation type="submission" date="2018-08" db="EMBL/GenBank/DDBJ databases">
        <title>Recombination of ecologically and evolutionarily significant loci maintains genetic cohesion in the Pseudomonas syringae species complex.</title>
        <authorList>
            <person name="Dillon M."/>
            <person name="Thakur S."/>
            <person name="Almeida R.N.D."/>
            <person name="Weir B.S."/>
            <person name="Guttman D.S."/>
        </authorList>
    </citation>
    <scope>NUCLEOTIDE SEQUENCE [LARGE SCALE GENOMIC DNA]</scope>
    <source>
        <strain evidence="2 3">ICMP 4316</strain>
    </source>
</reference>
<sequence>MKQDWRSDPGSRRGHACMTQRKKNLDLPKDKDVLTWKIKTLARSPKEIMITQLGFTAFYLMASSLFIWVGWVMFSDSPSSLVCVILALGGHLAYFICLLIRQKTIYNYTIKTNCAHLEYYLHYPDFASSFFKGIAIAVILIFIFIAALTGSLLFLIGPAAMACIAALKLLNWENPIHHEQSLPWDEYNFVTVDRKRLMIITHRTDVTLGFEARFQHEVLFNKYLNFLHTVLPSTAEFTEKAWKW</sequence>
<dbReference type="EMBL" id="RBPV01000146">
    <property type="protein sequence ID" value="RMO62047.1"/>
    <property type="molecule type" value="Genomic_DNA"/>
</dbReference>
<keyword evidence="1" id="KW-1133">Transmembrane helix</keyword>